<dbReference type="SUPFAM" id="SSF50249">
    <property type="entry name" value="Nucleic acid-binding proteins"/>
    <property type="match status" value="1"/>
</dbReference>
<accession>A0A451D4V1</accession>
<evidence type="ECO:0000256" key="4">
    <source>
        <dbReference type="HAMAP-Rule" id="MF_00720"/>
    </source>
</evidence>
<organism evidence="5 6">
    <name type="scientific">Candidatus Erwinia haradaeae</name>
    <dbReference type="NCBI Taxonomy" id="1922217"/>
    <lineage>
        <taxon>Bacteria</taxon>
        <taxon>Pseudomonadati</taxon>
        <taxon>Pseudomonadota</taxon>
        <taxon>Gammaproteobacteria</taxon>
        <taxon>Enterobacterales</taxon>
        <taxon>Erwiniaceae</taxon>
        <taxon>Erwinia</taxon>
    </lineage>
</organism>
<reference evidence="5 6" key="1">
    <citation type="submission" date="2019-02" db="EMBL/GenBank/DDBJ databases">
        <authorList>
            <person name="Manzano-Marin A."/>
            <person name="Manzano-Marin A."/>
        </authorList>
    </citation>
    <scope>NUCLEOTIDE SEQUENCE [LARGE SCALE GENOMIC DNA]</scope>
    <source>
        <strain evidence="5 6">ErCisplendens/pseudotsugae</strain>
    </source>
</reference>
<keyword evidence="1 4" id="KW-0639">Primosome</keyword>
<dbReference type="Gene3D" id="2.40.50.140">
    <property type="entry name" value="Nucleic acid-binding proteins"/>
    <property type="match status" value="1"/>
</dbReference>
<dbReference type="PIRSF" id="PIRSF003135">
    <property type="entry name" value="Primosomal_n"/>
    <property type="match status" value="1"/>
</dbReference>
<dbReference type="Pfam" id="PF22657">
    <property type="entry name" value="SSB_1"/>
    <property type="match status" value="1"/>
</dbReference>
<dbReference type="NCBIfam" id="TIGR04418">
    <property type="entry name" value="PriB_gamma"/>
    <property type="match status" value="1"/>
</dbReference>
<comment type="function">
    <text evidence="4">Involved in the restart of stalled replication forks, which reloads the replicative helicase on sites other than the origin of replication; the PriA-PriB pathway is the major replication restart pathway. During primosome assembly it facilitates complex formation between PriA and DnaT on DNA; stabilizes PriA on DNA. Stimulates the DNA unwinding activity of PriA helicase.</text>
</comment>
<dbReference type="InterPro" id="IPR023646">
    <property type="entry name" value="Prisomal_replication_PriB"/>
</dbReference>
<dbReference type="InterPro" id="IPR012340">
    <property type="entry name" value="NA-bd_OB-fold"/>
</dbReference>
<dbReference type="HAMAP" id="MF_00720">
    <property type="entry name" value="PriB"/>
    <property type="match status" value="1"/>
</dbReference>
<dbReference type="InterPro" id="IPR000424">
    <property type="entry name" value="Primosome_PriB/ssb"/>
</dbReference>
<proteinExistence type="inferred from homology"/>
<keyword evidence="2 4" id="KW-0235">DNA replication</keyword>
<sequence>MPGRDNLVIFSGTVCKEPRRSVSPSGIPHCQFILEHHSRHIEAGLNRRVWCWMPIVINGQVEQNISQCIVIGVILNIQGFLCSYKGRHGLYKIVLHAKKIELIESGE</sequence>
<dbReference type="GO" id="GO:1990077">
    <property type="term" value="C:primosome complex"/>
    <property type="evidence" value="ECO:0007669"/>
    <property type="project" value="UniProtKB-UniRule"/>
</dbReference>
<evidence type="ECO:0000256" key="2">
    <source>
        <dbReference type="ARBA" id="ARBA00022705"/>
    </source>
</evidence>
<evidence type="ECO:0000256" key="1">
    <source>
        <dbReference type="ARBA" id="ARBA00022515"/>
    </source>
</evidence>
<dbReference type="AlphaFoldDB" id="A0A451D4V1"/>
<dbReference type="EMBL" id="LR217705">
    <property type="protein sequence ID" value="VFP80607.1"/>
    <property type="molecule type" value="Genomic_DNA"/>
</dbReference>
<comment type="similarity">
    <text evidence="4">Belongs to the PriB family.</text>
</comment>
<keyword evidence="3 4" id="KW-0238">DNA-binding</keyword>
<protein>
    <recommendedName>
        <fullName evidence="4">Replication restart protein PriB</fullName>
    </recommendedName>
</protein>
<evidence type="ECO:0000256" key="3">
    <source>
        <dbReference type="ARBA" id="ARBA00023125"/>
    </source>
</evidence>
<dbReference type="PROSITE" id="PS50935">
    <property type="entry name" value="SSB"/>
    <property type="match status" value="1"/>
</dbReference>
<dbReference type="Proteomes" id="UP000294338">
    <property type="component" value="Chromosome 1"/>
</dbReference>
<name>A0A451D4V1_9GAMM</name>
<comment type="subunit">
    <text evidence="4">Homodimer. Interacts with PriA and DnaT. Component of the replication restart primosome. Primosome assembly occurs via a 'hand-off' mechanism. PriA binds to replication forks, subsequently PriB then DnaT bind; DnaT then displaces ssDNA to generate the helicase loading substrate.</text>
</comment>
<dbReference type="RefSeq" id="WP_197095234.1">
    <property type="nucleotide sequence ID" value="NZ_LR217705.1"/>
</dbReference>
<dbReference type="GO" id="GO:0003697">
    <property type="term" value="F:single-stranded DNA binding"/>
    <property type="evidence" value="ECO:0007669"/>
    <property type="project" value="UniProtKB-UniRule"/>
</dbReference>
<dbReference type="GO" id="GO:0006269">
    <property type="term" value="P:DNA replication, synthesis of primer"/>
    <property type="evidence" value="ECO:0007669"/>
    <property type="project" value="UniProtKB-KW"/>
</dbReference>
<evidence type="ECO:0000313" key="5">
    <source>
        <dbReference type="EMBL" id="VFP80607.1"/>
    </source>
</evidence>
<gene>
    <name evidence="4 5" type="primary">priB</name>
    <name evidence="5" type="ORF">ERCISPPS3390_486</name>
</gene>
<evidence type="ECO:0000313" key="6">
    <source>
        <dbReference type="Proteomes" id="UP000294338"/>
    </source>
</evidence>